<accession>A0ABT1SL41</accession>
<sequence length="687" mass="80435">MKKIISVFIVFISFLVFHISFQEYGEIERLNLENPTSSISKVLNQTPYRVVLTDDGKGNLLEDIMDFADENDLIVFASRGDQNPDFTYVSSYYVYTKDCRIFDGTFFLYDGKQICFDDHNAYYTTNVNDEQATGYIETVNREYLKAFGNKFEFHYFDRFFEKGEQPFLAAWFITAHPEKFIYQLNHSNLKQYIREGDEASIFHSAEKPAAVNQLIVLLLFVSLISMVLLFLCKIVQERKEILIRKMQGMSSISIFMRKYLWELLAFFLIYIVVQIICFYFAVGKITAATHGLIDILLRYFTIYSCMILVLAVVMILFIWNRKEISSIKRSNTQKQIPIINMILKIVVIILIIEPLISFTKTGIRQAQTALYMNEQGHVLSNLLFIYGLKENTGNLGPIIIKMREYFNENGGWYQDWRKYIPEIKYPYVVVNQNYLENYDLYTTDGKKLDLSKLKQDQLLVPEKYQYQDLSYYGMENNKGYYDGEIIVLKNGYHIDNLSIFSAMNGFLGADDPIIYVKTKMDSDCQWNYSYMTIYLDDEQKKEKLDQYLHEVGLEDEVLLATSQQHYQIIKEKVKDDLISVLSLFVIYLVIICTFLYENIFIYFIENKAKFAVRYLNGSSYWERHGDMIKLNLGAYAIPLLYGYFRLHIALFDILAFTALAMIVELAAAYVIITHFEKNRIVEVLKGE</sequence>
<feature type="transmembrane region" description="Helical" evidence="1">
    <location>
        <begin position="259"/>
        <end position="281"/>
    </location>
</feature>
<feature type="transmembrane region" description="Helical" evidence="1">
    <location>
        <begin position="214"/>
        <end position="235"/>
    </location>
</feature>
<evidence type="ECO:0000313" key="2">
    <source>
        <dbReference type="EMBL" id="MCQ5121947.1"/>
    </source>
</evidence>
<feature type="transmembrane region" description="Helical" evidence="1">
    <location>
        <begin position="650"/>
        <end position="672"/>
    </location>
</feature>
<protein>
    <submittedName>
        <fullName evidence="2">DUF1430 domain-containing protein</fullName>
    </submittedName>
</protein>
<feature type="transmembrane region" description="Helical" evidence="1">
    <location>
        <begin position="301"/>
        <end position="320"/>
    </location>
</feature>
<dbReference type="RefSeq" id="WP_178200946.1">
    <property type="nucleotide sequence ID" value="NZ_CALVCM010000040.1"/>
</dbReference>
<comment type="caution">
    <text evidence="2">The sequence shown here is derived from an EMBL/GenBank/DDBJ whole genome shotgun (WGS) entry which is preliminary data.</text>
</comment>
<feature type="transmembrane region" description="Helical" evidence="1">
    <location>
        <begin position="625"/>
        <end position="644"/>
    </location>
</feature>
<keyword evidence="1" id="KW-1133">Transmembrane helix</keyword>
<name>A0ABT1SL41_9FIRM</name>
<keyword evidence="1" id="KW-0472">Membrane</keyword>
<keyword evidence="3" id="KW-1185">Reference proteome</keyword>
<dbReference type="EMBL" id="JANGCH010000008">
    <property type="protein sequence ID" value="MCQ5121947.1"/>
    <property type="molecule type" value="Genomic_DNA"/>
</dbReference>
<gene>
    <name evidence="2" type="ORF">NE663_06710</name>
</gene>
<organism evidence="2 3">
    <name type="scientific">Massilicoli timonensis</name>
    <dbReference type="NCBI Taxonomy" id="2015901"/>
    <lineage>
        <taxon>Bacteria</taxon>
        <taxon>Bacillati</taxon>
        <taxon>Bacillota</taxon>
        <taxon>Erysipelotrichia</taxon>
        <taxon>Erysipelotrichales</taxon>
        <taxon>Erysipelotrichaceae</taxon>
        <taxon>Massilicoli</taxon>
    </lineage>
</organism>
<reference evidence="2 3" key="1">
    <citation type="submission" date="2022-06" db="EMBL/GenBank/DDBJ databases">
        <title>Isolation of gut microbiota from human fecal samples.</title>
        <authorList>
            <person name="Pamer E.G."/>
            <person name="Barat B."/>
            <person name="Waligurski E."/>
            <person name="Medina S."/>
            <person name="Paddock L."/>
            <person name="Mostad J."/>
        </authorList>
    </citation>
    <scope>NUCLEOTIDE SEQUENCE [LARGE SCALE GENOMIC DNA]</scope>
    <source>
        <strain evidence="2 3">DFI.6.1</strain>
    </source>
</reference>
<keyword evidence="1" id="KW-0812">Transmembrane</keyword>
<dbReference type="Pfam" id="PF07242">
    <property type="entry name" value="DUF1430"/>
    <property type="match status" value="1"/>
</dbReference>
<feature type="transmembrane region" description="Helical" evidence="1">
    <location>
        <begin position="577"/>
        <end position="604"/>
    </location>
</feature>
<feature type="transmembrane region" description="Helical" evidence="1">
    <location>
        <begin position="341"/>
        <end position="358"/>
    </location>
</feature>
<dbReference type="InterPro" id="IPR006541">
    <property type="entry name" value="Bacteriocin_ass"/>
</dbReference>
<dbReference type="Proteomes" id="UP001524435">
    <property type="component" value="Unassembled WGS sequence"/>
</dbReference>
<proteinExistence type="predicted"/>
<evidence type="ECO:0000256" key="1">
    <source>
        <dbReference type="SAM" id="Phobius"/>
    </source>
</evidence>
<evidence type="ECO:0000313" key="3">
    <source>
        <dbReference type="Proteomes" id="UP001524435"/>
    </source>
</evidence>